<evidence type="ECO:0000256" key="2">
    <source>
        <dbReference type="SAM" id="MobiDB-lite"/>
    </source>
</evidence>
<protein>
    <submittedName>
        <fullName evidence="6">Uncharacterized protein</fullName>
    </submittedName>
</protein>
<evidence type="ECO:0000256" key="1">
    <source>
        <dbReference type="ARBA" id="ARBA00009477"/>
    </source>
</evidence>
<reference evidence="6 7" key="1">
    <citation type="journal article" date="2016" name="Nat. Commun.">
        <title>Thousands of microbial genomes shed light on interconnected biogeochemical processes in an aquifer system.</title>
        <authorList>
            <person name="Anantharaman K."/>
            <person name="Brown C.T."/>
            <person name="Hug L.A."/>
            <person name="Sharon I."/>
            <person name="Castelle C.J."/>
            <person name="Probst A.J."/>
            <person name="Thomas B.C."/>
            <person name="Singh A."/>
            <person name="Wilkins M.J."/>
            <person name="Karaoz U."/>
            <person name="Brodie E.L."/>
            <person name="Williams K.H."/>
            <person name="Hubbard S.S."/>
            <person name="Banfield J.F."/>
        </authorList>
    </citation>
    <scope>NUCLEOTIDE SEQUENCE [LARGE SCALE GENOMIC DNA]</scope>
</reference>
<proteinExistence type="inferred from homology"/>
<dbReference type="Gene3D" id="2.40.420.20">
    <property type="match status" value="1"/>
</dbReference>
<feature type="domain" description="Multidrug resistance protein MdtA-like barrel-sandwich hybrid" evidence="3">
    <location>
        <begin position="60"/>
        <end position="216"/>
    </location>
</feature>
<feature type="domain" description="CzcB-like C-terminal circularly permuted SH3-like" evidence="4">
    <location>
        <begin position="316"/>
        <end position="369"/>
    </location>
</feature>
<dbReference type="InterPro" id="IPR058649">
    <property type="entry name" value="CzcB_C"/>
</dbReference>
<feature type="region of interest" description="Disordered" evidence="2">
    <location>
        <begin position="377"/>
        <end position="400"/>
    </location>
</feature>
<feature type="compositionally biased region" description="Gly residues" evidence="2">
    <location>
        <begin position="388"/>
        <end position="400"/>
    </location>
</feature>
<evidence type="ECO:0000313" key="7">
    <source>
        <dbReference type="Proteomes" id="UP000178851"/>
    </source>
</evidence>
<evidence type="ECO:0000259" key="3">
    <source>
        <dbReference type="Pfam" id="PF25917"/>
    </source>
</evidence>
<dbReference type="Proteomes" id="UP000178851">
    <property type="component" value="Unassembled WGS sequence"/>
</dbReference>
<dbReference type="Pfam" id="PF25990">
    <property type="entry name" value="Beta-barrel_YknX"/>
    <property type="match status" value="1"/>
</dbReference>
<dbReference type="SUPFAM" id="SSF111369">
    <property type="entry name" value="HlyD-like secretion proteins"/>
    <property type="match status" value="1"/>
</dbReference>
<dbReference type="Pfam" id="PF25975">
    <property type="entry name" value="CzcB_C"/>
    <property type="match status" value="1"/>
</dbReference>
<dbReference type="GO" id="GO:0015562">
    <property type="term" value="F:efflux transmembrane transporter activity"/>
    <property type="evidence" value="ECO:0007669"/>
    <property type="project" value="TreeGrafter"/>
</dbReference>
<comment type="similarity">
    <text evidence="1">Belongs to the membrane fusion protein (MFP) (TC 8.A.1) family.</text>
</comment>
<comment type="caution">
    <text evidence="6">The sequence shown here is derived from an EMBL/GenBank/DDBJ whole genome shotgun (WGS) entry which is preliminary data.</text>
</comment>
<dbReference type="InterPro" id="IPR058625">
    <property type="entry name" value="MdtA-like_BSH"/>
</dbReference>
<evidence type="ECO:0000259" key="5">
    <source>
        <dbReference type="Pfam" id="PF25990"/>
    </source>
</evidence>
<dbReference type="EMBL" id="MGGI01000012">
    <property type="protein sequence ID" value="OGM26546.1"/>
    <property type="molecule type" value="Genomic_DNA"/>
</dbReference>
<feature type="domain" description="YknX-like beta-barrel" evidence="5">
    <location>
        <begin position="233"/>
        <end position="307"/>
    </location>
</feature>
<evidence type="ECO:0000313" key="6">
    <source>
        <dbReference type="EMBL" id="OGM26546.1"/>
    </source>
</evidence>
<dbReference type="PANTHER" id="PTHR30469">
    <property type="entry name" value="MULTIDRUG RESISTANCE PROTEIN MDTA"/>
    <property type="match status" value="1"/>
</dbReference>
<dbReference type="InterPro" id="IPR006143">
    <property type="entry name" value="RND_pump_MFP"/>
</dbReference>
<name>A0A1F7YGT0_9BACT</name>
<dbReference type="PANTHER" id="PTHR30469:SF33">
    <property type="entry name" value="SLR1207 PROTEIN"/>
    <property type="match status" value="1"/>
</dbReference>
<dbReference type="Gene3D" id="2.40.50.100">
    <property type="match status" value="1"/>
</dbReference>
<organism evidence="6 7">
    <name type="scientific">Candidatus Woesebacteria bacterium RIFCSPHIGHO2_01_FULL_39_28</name>
    <dbReference type="NCBI Taxonomy" id="1802496"/>
    <lineage>
        <taxon>Bacteria</taxon>
        <taxon>Candidatus Woeseibacteriota</taxon>
    </lineage>
</organism>
<accession>A0A1F7YGT0</accession>
<dbReference type="AlphaFoldDB" id="A0A1F7YGT0"/>
<feature type="compositionally biased region" description="Polar residues" evidence="2">
    <location>
        <begin position="377"/>
        <end position="386"/>
    </location>
</feature>
<sequence length="400" mass="41654">MAKVKSFSALVLVVLVIFLGTKIFGKKTQTAEYQTSQAEKGILVSSISASGTVTAGNSFTITTSASGLVNNVYLKNGDKVVAGQKIADMILDPDSLQRQASSLASYLSSKNQLESTKINLNTLQSAEFKANQKLINDAVARGLAIDDPTYIQENADWLAAEAAYKNQTNVINQAQASLISAWLSYQQSSSVITAPISGVIGNLTVAPGLTITGTTPASSTEVGTIIVPQGHTQATVNLSEVDVTKVKSGQKVTLVLDAFTDKTFTGKVLVVNTNGKVSSGVNTYPATIIFDTSENNIYPNMAVSVKIITNIVDNAILVPSSAVQTLSGQSSVKIMRNGQPVSVSVEVGSSNDTQTQIISGINEGDIVVTGIVTSSQGTRTNSTSPFSGFGGGRGGFGVGR</sequence>
<dbReference type="GO" id="GO:1990281">
    <property type="term" value="C:efflux pump complex"/>
    <property type="evidence" value="ECO:0007669"/>
    <property type="project" value="TreeGrafter"/>
</dbReference>
<dbReference type="Pfam" id="PF25917">
    <property type="entry name" value="BSH_RND"/>
    <property type="match status" value="1"/>
</dbReference>
<dbReference type="NCBIfam" id="TIGR01730">
    <property type="entry name" value="RND_mfp"/>
    <property type="match status" value="1"/>
</dbReference>
<evidence type="ECO:0000259" key="4">
    <source>
        <dbReference type="Pfam" id="PF25975"/>
    </source>
</evidence>
<dbReference type="InterPro" id="IPR058636">
    <property type="entry name" value="Beta-barrel_YknX"/>
</dbReference>
<gene>
    <name evidence="6" type="ORF">A2627_00790</name>
</gene>
<dbReference type="Gene3D" id="2.40.30.170">
    <property type="match status" value="1"/>
</dbReference>